<keyword evidence="3" id="KW-1185">Reference proteome</keyword>
<dbReference type="SUPFAM" id="SSF46785">
    <property type="entry name" value="Winged helix' DNA-binding domain"/>
    <property type="match status" value="1"/>
</dbReference>
<sequence length="336" mass="36620">MTNSRQVAGSRQQLRDLDALGVPATDARVYTALLGHPRTRAVDLVEQCGLSAQQVARALSRLTASGMASRVPGRPARYLAAAPDIALGALAAERAAELRSARAAIEDLMAVHREASRFTHPAELVEVVTGSENIDVRVRRLQDEARTQIRGFDRPPYVSVPGENLDPERRRLKAGITYRVIYDREAIAVAGRLRNDILVSGTHGERSRVRPQLPIKMVMADEEVAVIPISSSPHVVDAAYIIHASALLDALVTLFEAEWDRAVPIAEALTDPAPDRDPETTTLLTLLAAGQTDAGIGRALGWSPRTTQRRVQRLMTELNATTRFQAGMNAKARGWL</sequence>
<dbReference type="InterPro" id="IPR036388">
    <property type="entry name" value="WH-like_DNA-bd_sf"/>
</dbReference>
<accession>A0A9Y2I8P9</accession>
<dbReference type="KEGG" id="acab:QRX50_28065"/>
<dbReference type="Proteomes" id="UP001236014">
    <property type="component" value="Chromosome"/>
</dbReference>
<dbReference type="PANTHER" id="PTHR34293:SF1">
    <property type="entry name" value="HTH-TYPE TRANSCRIPTIONAL REGULATOR TRMBL2"/>
    <property type="match status" value="1"/>
</dbReference>
<dbReference type="SUPFAM" id="SSF46894">
    <property type="entry name" value="C-terminal effector domain of the bipartite response regulators"/>
    <property type="match status" value="1"/>
</dbReference>
<dbReference type="InterPro" id="IPR002831">
    <property type="entry name" value="Tscrpt_reg_TrmB_N"/>
</dbReference>
<dbReference type="InterPro" id="IPR036390">
    <property type="entry name" value="WH_DNA-bd_sf"/>
</dbReference>
<dbReference type="AlphaFoldDB" id="A0A9Y2I8P9"/>
<evidence type="ECO:0000313" key="2">
    <source>
        <dbReference type="EMBL" id="WIX75374.1"/>
    </source>
</evidence>
<dbReference type="RefSeq" id="WP_285966146.1">
    <property type="nucleotide sequence ID" value="NZ_CP127294.1"/>
</dbReference>
<feature type="domain" description="Transcription regulator TrmB N-terminal" evidence="1">
    <location>
        <begin position="18"/>
        <end position="83"/>
    </location>
</feature>
<evidence type="ECO:0000259" key="1">
    <source>
        <dbReference type="Pfam" id="PF01978"/>
    </source>
</evidence>
<dbReference type="Pfam" id="PF01978">
    <property type="entry name" value="TrmB"/>
    <property type="match status" value="1"/>
</dbReference>
<name>A0A9Y2I8P9_9PSEU</name>
<dbReference type="PANTHER" id="PTHR34293">
    <property type="entry name" value="HTH-TYPE TRANSCRIPTIONAL REGULATOR TRMBL2"/>
    <property type="match status" value="1"/>
</dbReference>
<organism evidence="2 3">
    <name type="scientific">Amycolatopsis carbonis</name>
    <dbReference type="NCBI Taxonomy" id="715471"/>
    <lineage>
        <taxon>Bacteria</taxon>
        <taxon>Bacillati</taxon>
        <taxon>Actinomycetota</taxon>
        <taxon>Actinomycetes</taxon>
        <taxon>Pseudonocardiales</taxon>
        <taxon>Pseudonocardiaceae</taxon>
        <taxon>Amycolatopsis</taxon>
    </lineage>
</organism>
<evidence type="ECO:0000313" key="3">
    <source>
        <dbReference type="Proteomes" id="UP001236014"/>
    </source>
</evidence>
<reference evidence="2 3" key="1">
    <citation type="submission" date="2023-06" db="EMBL/GenBank/DDBJ databases">
        <authorList>
            <person name="Oyuntsetseg B."/>
            <person name="Kim S.B."/>
        </authorList>
    </citation>
    <scope>NUCLEOTIDE SEQUENCE [LARGE SCALE GENOMIC DNA]</scope>
    <source>
        <strain evidence="2 3">2-15</strain>
    </source>
</reference>
<dbReference type="GO" id="GO:0003677">
    <property type="term" value="F:DNA binding"/>
    <property type="evidence" value="ECO:0007669"/>
    <property type="project" value="InterPro"/>
</dbReference>
<proteinExistence type="predicted"/>
<protein>
    <submittedName>
        <fullName evidence="2">Helix-turn-helix domain-containing protein</fullName>
    </submittedName>
</protein>
<gene>
    <name evidence="2" type="ORF">QRX50_28065</name>
</gene>
<dbReference type="EMBL" id="CP127294">
    <property type="protein sequence ID" value="WIX75374.1"/>
    <property type="molecule type" value="Genomic_DNA"/>
</dbReference>
<dbReference type="InterPro" id="IPR016032">
    <property type="entry name" value="Sig_transdc_resp-reg_C-effctor"/>
</dbReference>
<dbReference type="GO" id="GO:0006355">
    <property type="term" value="P:regulation of DNA-templated transcription"/>
    <property type="evidence" value="ECO:0007669"/>
    <property type="project" value="InterPro"/>
</dbReference>
<dbReference type="Gene3D" id="1.10.10.10">
    <property type="entry name" value="Winged helix-like DNA-binding domain superfamily/Winged helix DNA-binding domain"/>
    <property type="match status" value="2"/>
</dbReference>
<dbReference type="InterPro" id="IPR051797">
    <property type="entry name" value="TrmB-like"/>
</dbReference>